<dbReference type="InterPro" id="IPR002082">
    <property type="entry name" value="Asp_carbamoyltransf"/>
</dbReference>
<dbReference type="GO" id="GO:0006520">
    <property type="term" value="P:amino acid metabolic process"/>
    <property type="evidence" value="ECO:0007669"/>
    <property type="project" value="InterPro"/>
</dbReference>
<dbReference type="EMBL" id="MN740042">
    <property type="protein sequence ID" value="QHT85511.1"/>
    <property type="molecule type" value="Genomic_DNA"/>
</dbReference>
<dbReference type="PANTHER" id="PTHR45753">
    <property type="entry name" value="ORNITHINE CARBAMOYLTRANSFERASE, MITOCHONDRIAL"/>
    <property type="match status" value="1"/>
</dbReference>
<keyword evidence="4" id="KW-0808">Transferase</keyword>
<comment type="similarity">
    <text evidence="2">Belongs to the aspartate/ornithine carbamoyltransferase superfamily. ATCase family.</text>
</comment>
<dbReference type="GO" id="GO:0016597">
    <property type="term" value="F:amino acid binding"/>
    <property type="evidence" value="ECO:0007669"/>
    <property type="project" value="InterPro"/>
</dbReference>
<dbReference type="InterPro" id="IPR006132">
    <property type="entry name" value="Asp/Orn_carbamoyltranf_P-bd"/>
</dbReference>
<accession>A0A6C0HXM9</accession>
<dbReference type="PRINTS" id="PR00101">
    <property type="entry name" value="ATCASE"/>
</dbReference>
<evidence type="ECO:0000259" key="8">
    <source>
        <dbReference type="Pfam" id="PF00185"/>
    </source>
</evidence>
<evidence type="ECO:0000256" key="4">
    <source>
        <dbReference type="ARBA" id="ARBA00022679"/>
    </source>
</evidence>
<dbReference type="InterPro" id="IPR036901">
    <property type="entry name" value="Asp/Orn_carbamoylTrfase_sf"/>
</dbReference>
<dbReference type="NCBIfam" id="TIGR00670">
    <property type="entry name" value="asp_carb_tr"/>
    <property type="match status" value="1"/>
</dbReference>
<dbReference type="Pfam" id="PF00185">
    <property type="entry name" value="OTCace"/>
    <property type="match status" value="1"/>
</dbReference>
<evidence type="ECO:0000256" key="7">
    <source>
        <dbReference type="ARBA" id="ARBA00048859"/>
    </source>
</evidence>
<dbReference type="PRINTS" id="PR00100">
    <property type="entry name" value="AOTCASE"/>
</dbReference>
<protein>
    <recommendedName>
        <fullName evidence="3">aspartate carbamoyltransferase</fullName>
        <ecNumber evidence="3">2.1.3.2</ecNumber>
    </recommendedName>
</protein>
<dbReference type="InterPro" id="IPR006130">
    <property type="entry name" value="Asp/Orn_carbamoylTrfase"/>
</dbReference>
<evidence type="ECO:0000256" key="3">
    <source>
        <dbReference type="ARBA" id="ARBA00013008"/>
    </source>
</evidence>
<dbReference type="GO" id="GO:0044205">
    <property type="term" value="P:'de novo' UMP biosynthetic process"/>
    <property type="evidence" value="ECO:0007669"/>
    <property type="project" value="UniProtKB-UniPathway"/>
</dbReference>
<dbReference type="FunFam" id="3.40.50.1370:FF:000002">
    <property type="entry name" value="Aspartate carbamoyltransferase 2"/>
    <property type="match status" value="1"/>
</dbReference>
<dbReference type="EC" id="2.1.3.2" evidence="3"/>
<name>A0A6C0HXM9_9ZZZZ</name>
<evidence type="ECO:0000256" key="2">
    <source>
        <dbReference type="ARBA" id="ARBA00008896"/>
    </source>
</evidence>
<evidence type="ECO:0000256" key="1">
    <source>
        <dbReference type="ARBA" id="ARBA00004852"/>
    </source>
</evidence>
<dbReference type="PROSITE" id="PS00097">
    <property type="entry name" value="CARBAMOYLTRANSFERASE"/>
    <property type="match status" value="1"/>
</dbReference>
<dbReference type="GO" id="GO:0004070">
    <property type="term" value="F:aspartate carbamoyltransferase activity"/>
    <property type="evidence" value="ECO:0007669"/>
    <property type="project" value="UniProtKB-EC"/>
</dbReference>
<reference evidence="10" key="1">
    <citation type="journal article" date="2020" name="Nature">
        <title>Giant virus diversity and host interactions through global metagenomics.</title>
        <authorList>
            <person name="Schulz F."/>
            <person name="Roux S."/>
            <person name="Paez-Espino D."/>
            <person name="Jungbluth S."/>
            <person name="Walsh D.A."/>
            <person name="Denef V.J."/>
            <person name="McMahon K.D."/>
            <person name="Konstantinidis K.T."/>
            <person name="Eloe-Fadrosh E.A."/>
            <person name="Kyrpides N.C."/>
            <person name="Woyke T."/>
        </authorList>
    </citation>
    <scope>NUCLEOTIDE SEQUENCE</scope>
    <source>
        <strain evidence="10">GVMAG-M-3300023184-17</strain>
    </source>
</reference>
<evidence type="ECO:0000313" key="10">
    <source>
        <dbReference type="EMBL" id="QHT85511.1"/>
    </source>
</evidence>
<comment type="catalytic activity">
    <reaction evidence="7">
        <text>carbamoyl phosphate + L-aspartate = N-carbamoyl-L-aspartate + phosphate + H(+)</text>
        <dbReference type="Rhea" id="RHEA:20013"/>
        <dbReference type="ChEBI" id="CHEBI:15378"/>
        <dbReference type="ChEBI" id="CHEBI:29991"/>
        <dbReference type="ChEBI" id="CHEBI:32814"/>
        <dbReference type="ChEBI" id="CHEBI:43474"/>
        <dbReference type="ChEBI" id="CHEBI:58228"/>
        <dbReference type="EC" id="2.1.3.2"/>
    </reaction>
</comment>
<dbReference type="PANTHER" id="PTHR45753:SF6">
    <property type="entry name" value="ASPARTATE CARBAMOYLTRANSFERASE"/>
    <property type="match status" value="1"/>
</dbReference>
<feature type="domain" description="Aspartate/ornithine carbamoyltransferase Asp/Orn-binding" evidence="8">
    <location>
        <begin position="142"/>
        <end position="283"/>
    </location>
</feature>
<dbReference type="GO" id="GO:0006207">
    <property type="term" value="P:'de novo' pyrimidine nucleobase biosynthetic process"/>
    <property type="evidence" value="ECO:0007669"/>
    <property type="project" value="InterPro"/>
</dbReference>
<dbReference type="SUPFAM" id="SSF53671">
    <property type="entry name" value="Aspartate/ornithine carbamoyltransferase"/>
    <property type="match status" value="1"/>
</dbReference>
<proteinExistence type="inferred from homology"/>
<dbReference type="AlphaFoldDB" id="A0A6C0HXM9"/>
<comment type="function">
    <text evidence="6">Catalyzes the condensation of carbamoyl phosphate and aspartate to form carbamoyl aspartate and inorganic phosphate, the committed step in the de novo pyrimidine nucleotide biosynthesis pathway.</text>
</comment>
<keyword evidence="5" id="KW-0665">Pyrimidine biosynthesis</keyword>
<dbReference type="UniPathway" id="UPA00070">
    <property type="reaction ID" value="UER00116"/>
</dbReference>
<sequence length="289" mass="32644">MVMLSMNLPTTTILYLLRRASEMRTITHKPLKDRIMTSLFYEPSTRTSCSFQAAMLRLGGSVISVPVDQSSVQKGETLQDTIRTLCCYSDIIVLRHPEKGAALEAASVSTKPILNAGDGTGEHPSQALLDLFTIQQELGRLKNLTITFMGDLTHGRTVHSLVRSLVHFPNITILYASSFPMPPDIVEFIASYGMEQRVTTLDEALPETDVLYVTRIQKERFAFTGIPDCINAEKMKLAKKNMIVMHPLPRNEELSTDMDEDPRSVYFKQMEHGMYMRMAILEYYLSIKV</sequence>
<evidence type="ECO:0000256" key="5">
    <source>
        <dbReference type="ARBA" id="ARBA00022975"/>
    </source>
</evidence>
<comment type="pathway">
    <text evidence="1">Pyrimidine metabolism; UMP biosynthesis via de novo pathway; (S)-dihydroorotate from bicarbonate: step 2/3.</text>
</comment>
<dbReference type="InterPro" id="IPR006131">
    <property type="entry name" value="Asp_carbamoyltransf_Asp/Orn-bd"/>
</dbReference>
<dbReference type="NCBIfam" id="NF002032">
    <property type="entry name" value="PRK00856.1"/>
    <property type="match status" value="1"/>
</dbReference>
<evidence type="ECO:0000256" key="6">
    <source>
        <dbReference type="ARBA" id="ARBA00043884"/>
    </source>
</evidence>
<organism evidence="10">
    <name type="scientific">viral metagenome</name>
    <dbReference type="NCBI Taxonomy" id="1070528"/>
    <lineage>
        <taxon>unclassified sequences</taxon>
        <taxon>metagenomes</taxon>
        <taxon>organismal metagenomes</taxon>
    </lineage>
</organism>
<dbReference type="Pfam" id="PF02729">
    <property type="entry name" value="OTCace_N"/>
    <property type="match status" value="1"/>
</dbReference>
<evidence type="ECO:0000259" key="9">
    <source>
        <dbReference type="Pfam" id="PF02729"/>
    </source>
</evidence>
<feature type="domain" description="Aspartate/ornithine carbamoyltransferase carbamoyl-P binding" evidence="9">
    <location>
        <begin position="8"/>
        <end position="136"/>
    </location>
</feature>
<dbReference type="Gene3D" id="3.40.50.1370">
    <property type="entry name" value="Aspartate/ornithine carbamoyltransferase"/>
    <property type="match status" value="2"/>
</dbReference>